<dbReference type="InterPro" id="IPR003695">
    <property type="entry name" value="Ppx_GppA_N"/>
</dbReference>
<dbReference type="GO" id="GO:0016462">
    <property type="term" value="F:pyrophosphatase activity"/>
    <property type="evidence" value="ECO:0007669"/>
    <property type="project" value="TreeGrafter"/>
</dbReference>
<protein>
    <submittedName>
        <fullName evidence="4">Exopolyphosphatase</fullName>
    </submittedName>
</protein>
<dbReference type="Pfam" id="PF21447">
    <property type="entry name" value="Ppx-GppA_III"/>
    <property type="match status" value="1"/>
</dbReference>
<dbReference type="PANTHER" id="PTHR30005">
    <property type="entry name" value="EXOPOLYPHOSPHATASE"/>
    <property type="match status" value="1"/>
</dbReference>
<dbReference type="EMBL" id="PUGF01000001">
    <property type="protein sequence ID" value="PRC95269.1"/>
    <property type="molecule type" value="Genomic_DNA"/>
</dbReference>
<dbReference type="Pfam" id="PF02541">
    <property type="entry name" value="Ppx-GppA"/>
    <property type="match status" value="1"/>
</dbReference>
<organism evidence="4 5">
    <name type="scientific">Solimicrobium silvestre</name>
    <dbReference type="NCBI Taxonomy" id="2099400"/>
    <lineage>
        <taxon>Bacteria</taxon>
        <taxon>Pseudomonadati</taxon>
        <taxon>Pseudomonadota</taxon>
        <taxon>Betaproteobacteria</taxon>
        <taxon>Burkholderiales</taxon>
        <taxon>Oxalobacteraceae</taxon>
        <taxon>Solimicrobium</taxon>
    </lineage>
</organism>
<name>A0A2S9H5K0_9BURK</name>
<gene>
    <name evidence="4" type="ORF">S2091_0464</name>
</gene>
<dbReference type="Proteomes" id="UP000237839">
    <property type="component" value="Unassembled WGS sequence"/>
</dbReference>
<dbReference type="InterPro" id="IPR050273">
    <property type="entry name" value="GppA/Ppx_hydrolase"/>
</dbReference>
<keyword evidence="5" id="KW-1185">Reference proteome</keyword>
<dbReference type="PIRSF" id="PIRSF001267">
    <property type="entry name" value="Pyrophosphatase_GppA_Ppx"/>
    <property type="match status" value="1"/>
</dbReference>
<dbReference type="Gene3D" id="3.30.420.40">
    <property type="match status" value="1"/>
</dbReference>
<dbReference type="CDD" id="cd24053">
    <property type="entry name" value="ASKHA_NBD_EcPPX-GppA-like"/>
    <property type="match status" value="1"/>
</dbReference>
<feature type="domain" description="Ppx/GppA phosphatase N-terminal" evidence="2">
    <location>
        <begin position="20"/>
        <end position="297"/>
    </location>
</feature>
<feature type="domain" description="Ppx/GppA phosphatase C-terminal" evidence="3">
    <location>
        <begin position="305"/>
        <end position="468"/>
    </location>
</feature>
<evidence type="ECO:0000313" key="4">
    <source>
        <dbReference type="EMBL" id="PRC95269.1"/>
    </source>
</evidence>
<keyword evidence="1" id="KW-0378">Hydrolase</keyword>
<dbReference type="InterPro" id="IPR030673">
    <property type="entry name" value="PyroPPase_GppA_Ppx"/>
</dbReference>
<dbReference type="RefSeq" id="WP_105530137.1">
    <property type="nucleotide sequence ID" value="NZ_PUGF01000001.1"/>
</dbReference>
<evidence type="ECO:0000313" key="5">
    <source>
        <dbReference type="Proteomes" id="UP000237839"/>
    </source>
</evidence>
<dbReference type="Gene3D" id="1.10.3210.10">
    <property type="entry name" value="Hypothetical protein af1432"/>
    <property type="match status" value="1"/>
</dbReference>
<evidence type="ECO:0000256" key="1">
    <source>
        <dbReference type="ARBA" id="ARBA00022801"/>
    </source>
</evidence>
<dbReference type="InterPro" id="IPR043129">
    <property type="entry name" value="ATPase_NBD"/>
</dbReference>
<evidence type="ECO:0000259" key="2">
    <source>
        <dbReference type="Pfam" id="PF02541"/>
    </source>
</evidence>
<comment type="caution">
    <text evidence="4">The sequence shown here is derived from an EMBL/GenBank/DDBJ whole genome shotgun (WGS) entry which is preliminary data.</text>
</comment>
<dbReference type="SUPFAM" id="SSF53067">
    <property type="entry name" value="Actin-like ATPase domain"/>
    <property type="match status" value="2"/>
</dbReference>
<dbReference type="AlphaFoldDB" id="A0A2S9H5K0"/>
<dbReference type="InterPro" id="IPR048950">
    <property type="entry name" value="Ppx_GppA_C"/>
</dbReference>
<dbReference type="PANTHER" id="PTHR30005:SF0">
    <property type="entry name" value="RETROGRADE REGULATION PROTEIN 2"/>
    <property type="match status" value="1"/>
</dbReference>
<accession>A0A2S9H5K0</accession>
<dbReference type="SUPFAM" id="SSF109604">
    <property type="entry name" value="HD-domain/PDEase-like"/>
    <property type="match status" value="1"/>
</dbReference>
<proteinExistence type="predicted"/>
<sequence>MYAAVDLGSNSFRLHVGRFDGDAMRIVKSAREPIRLGAGLDADGNLTPAAIQSAIVALSRFRTILGQYALDSVRVVATNTMRIAKNAGQFLPELEKAIGYPIEIISGEEEGRLIYMGVAKVLANPAENRLVIDIGGGSTEVIFGHGQEILKVASFSVGTVKQSLSFFPEGRMSRESFEASILSARSHFEDAAPFYQTCNWTRVYGSSGSVRSIAEVMARNKIGDGSLSLTNLEILKDLCIQVGQINQLELAGIKPERTAMVVGGLAILIGVMQELNVVQVQTIEAGLRMGVIWDLHLRATQHDRREQAVLNVSAAFQVEPQRAKFVVELAHIMYEQLKPSADTYKAQLLWAARLHEVGLIVSQTGYHKHGAYLVEYADMQGFTTREQRNMSKMILSQKGNLRKVQESLLDADFAKAVLALRLAVLFMHTRLELSLADVRVRMKSKIELEIKGEWLTQHPTLSYWLEKEHEAWSEINIDFVVRVTP</sequence>
<evidence type="ECO:0000259" key="3">
    <source>
        <dbReference type="Pfam" id="PF21447"/>
    </source>
</evidence>
<reference evidence="4 5" key="1">
    <citation type="submission" date="2018-02" db="EMBL/GenBank/DDBJ databases">
        <title>Solimicrobium silvestre gen. nov., sp. nov., isolated from alpine forest soil.</title>
        <authorList>
            <person name="Margesin R."/>
            <person name="Albuquerque L."/>
            <person name="Zhang D.-C."/>
            <person name="Froufe H.J.C."/>
            <person name="Severino R."/>
            <person name="Roxo I."/>
            <person name="Egas C."/>
            <person name="Da Costa M.S."/>
        </authorList>
    </citation>
    <scope>NUCLEOTIDE SEQUENCE [LARGE SCALE GENOMIC DNA]</scope>
    <source>
        <strain evidence="4 5">S20-91</strain>
    </source>
</reference>
<dbReference type="OrthoDB" id="9793035at2"/>
<dbReference type="Gene3D" id="3.30.420.150">
    <property type="entry name" value="Exopolyphosphatase. Domain 2"/>
    <property type="match status" value="1"/>
</dbReference>